<proteinExistence type="predicted"/>
<organism evidence="1 2">
    <name type="scientific">Panagrolaimus sp. PS1159</name>
    <dbReference type="NCBI Taxonomy" id="55785"/>
    <lineage>
        <taxon>Eukaryota</taxon>
        <taxon>Metazoa</taxon>
        <taxon>Ecdysozoa</taxon>
        <taxon>Nematoda</taxon>
        <taxon>Chromadorea</taxon>
        <taxon>Rhabditida</taxon>
        <taxon>Tylenchina</taxon>
        <taxon>Panagrolaimomorpha</taxon>
        <taxon>Panagrolaimoidea</taxon>
        <taxon>Panagrolaimidae</taxon>
        <taxon>Panagrolaimus</taxon>
    </lineage>
</organism>
<dbReference type="WBParaSite" id="PS1159_v2.g4414.t1">
    <property type="protein sequence ID" value="PS1159_v2.g4414.t1"/>
    <property type="gene ID" value="PS1159_v2.g4414"/>
</dbReference>
<evidence type="ECO:0000313" key="2">
    <source>
        <dbReference type="WBParaSite" id="PS1159_v2.g4414.t1"/>
    </source>
</evidence>
<reference evidence="2" key="1">
    <citation type="submission" date="2022-11" db="UniProtKB">
        <authorList>
            <consortium name="WormBaseParasite"/>
        </authorList>
    </citation>
    <scope>IDENTIFICATION</scope>
</reference>
<evidence type="ECO:0000313" key="1">
    <source>
        <dbReference type="Proteomes" id="UP000887580"/>
    </source>
</evidence>
<protein>
    <submittedName>
        <fullName evidence="2">Uncharacterized protein</fullName>
    </submittedName>
</protein>
<dbReference type="Proteomes" id="UP000887580">
    <property type="component" value="Unplaced"/>
</dbReference>
<accession>A0AC35GF44</accession>
<sequence length="436" mass="49756">MPGILEGFDLEQPSENAISAIFESTLFDSNSQECNSSGQVITAKLLPEHFRFCLLGNNSNESVKRVLAHFPVLTFAGQRVEFRTAKPDVDSRMIYTDELPVFNFICSHLRDAISTVNIPVDSNSTPKELHFIKQLSVFDSLSEIAFFQRSSVDFALDDEVDLLSEEQLQLYSELISRCVKSHSLKILRMPGMTLPKCLDDLASIKMEHLYIKYDEADFLMDQDKILKADNLHIKANYFKPTKLFSKIQAENIFFQIRFKFGQPKEDAIIPSPFVKHLFCKINYTTNLEEVFEYLNSGFPELETFEVETNWGISSLCSFETFNAAEKLNTSMKDCFRVISKIECSGLRAKSKGMKAKTLLRVRLLMPSEDTTFFADKNAAKKLRETIVIAVEGEFGKIPESETEDGEKAKEMSITLENGVKRFQKFIDHFLILESTF</sequence>
<name>A0AC35GF44_9BILA</name>